<feature type="region of interest" description="Disordered" evidence="1">
    <location>
        <begin position="362"/>
        <end position="437"/>
    </location>
</feature>
<dbReference type="HOGENOM" id="CLU_538730_0_0_1"/>
<feature type="compositionally biased region" description="Low complexity" evidence="1">
    <location>
        <begin position="253"/>
        <end position="273"/>
    </location>
</feature>
<accession>A0A0C3S5F2</accession>
<protein>
    <recommendedName>
        <fullName evidence="4">C2H2-type domain-containing protein</fullName>
    </recommendedName>
</protein>
<gene>
    <name evidence="2" type="ORF">PHLGIDRAFT_128780</name>
</gene>
<dbReference type="OrthoDB" id="654211at2759"/>
<keyword evidence="3" id="KW-1185">Reference proteome</keyword>
<feature type="region of interest" description="Disordered" evidence="1">
    <location>
        <begin position="161"/>
        <end position="184"/>
    </location>
</feature>
<proteinExistence type="predicted"/>
<reference evidence="2 3" key="1">
    <citation type="journal article" date="2014" name="PLoS Genet.">
        <title>Analysis of the Phlebiopsis gigantea genome, transcriptome and secretome provides insight into its pioneer colonization strategies of wood.</title>
        <authorList>
            <person name="Hori C."/>
            <person name="Ishida T."/>
            <person name="Igarashi K."/>
            <person name="Samejima M."/>
            <person name="Suzuki H."/>
            <person name="Master E."/>
            <person name="Ferreira P."/>
            <person name="Ruiz-Duenas F.J."/>
            <person name="Held B."/>
            <person name="Canessa P."/>
            <person name="Larrondo L.F."/>
            <person name="Schmoll M."/>
            <person name="Druzhinina I.S."/>
            <person name="Kubicek C.P."/>
            <person name="Gaskell J.A."/>
            <person name="Kersten P."/>
            <person name="St John F."/>
            <person name="Glasner J."/>
            <person name="Sabat G."/>
            <person name="Splinter BonDurant S."/>
            <person name="Syed K."/>
            <person name="Yadav J."/>
            <person name="Mgbeahuruike A.C."/>
            <person name="Kovalchuk A."/>
            <person name="Asiegbu F.O."/>
            <person name="Lackner G."/>
            <person name="Hoffmeister D."/>
            <person name="Rencoret J."/>
            <person name="Gutierrez A."/>
            <person name="Sun H."/>
            <person name="Lindquist E."/>
            <person name="Barry K."/>
            <person name="Riley R."/>
            <person name="Grigoriev I.V."/>
            <person name="Henrissat B."/>
            <person name="Kues U."/>
            <person name="Berka R.M."/>
            <person name="Martinez A.T."/>
            <person name="Covert S.F."/>
            <person name="Blanchette R.A."/>
            <person name="Cullen D."/>
        </authorList>
    </citation>
    <scope>NUCLEOTIDE SEQUENCE [LARGE SCALE GENOMIC DNA]</scope>
    <source>
        <strain evidence="2 3">11061_1 CR5-6</strain>
    </source>
</reference>
<evidence type="ECO:0000256" key="1">
    <source>
        <dbReference type="SAM" id="MobiDB-lite"/>
    </source>
</evidence>
<evidence type="ECO:0008006" key="4">
    <source>
        <dbReference type="Google" id="ProtNLM"/>
    </source>
</evidence>
<dbReference type="Gene3D" id="3.30.160.60">
    <property type="entry name" value="Classic Zinc Finger"/>
    <property type="match status" value="1"/>
</dbReference>
<feature type="region of interest" description="Disordered" evidence="1">
    <location>
        <begin position="1"/>
        <end position="23"/>
    </location>
</feature>
<dbReference type="EMBL" id="KN840539">
    <property type="protein sequence ID" value="KIP05572.1"/>
    <property type="molecule type" value="Genomic_DNA"/>
</dbReference>
<feature type="compositionally biased region" description="Polar residues" evidence="1">
    <location>
        <begin position="384"/>
        <end position="395"/>
    </location>
</feature>
<feature type="compositionally biased region" description="Basic residues" evidence="1">
    <location>
        <begin position="168"/>
        <end position="184"/>
    </location>
</feature>
<dbReference type="AlphaFoldDB" id="A0A0C3S5F2"/>
<organism evidence="2 3">
    <name type="scientific">Phlebiopsis gigantea (strain 11061_1 CR5-6)</name>
    <name type="common">White-rot fungus</name>
    <name type="synonym">Peniophora gigantea</name>
    <dbReference type="NCBI Taxonomy" id="745531"/>
    <lineage>
        <taxon>Eukaryota</taxon>
        <taxon>Fungi</taxon>
        <taxon>Dikarya</taxon>
        <taxon>Basidiomycota</taxon>
        <taxon>Agaricomycotina</taxon>
        <taxon>Agaricomycetes</taxon>
        <taxon>Polyporales</taxon>
        <taxon>Phanerochaetaceae</taxon>
        <taxon>Phlebiopsis</taxon>
    </lineage>
</organism>
<sequence length="506" mass="55870">MGKVPRTKVASDATPPTSAPRKAKIDPLSIHASGLPVHQVAQNWIDEIEKNTIVDGRNKIIAPSISRTCPVCGYTPSSPINYELIRHGESHLAPDDKQYQCPYEGCSYEGATQKCNLKNHIRSIHTKEKVSCDVILKRGTDGGPTYACGWEACDGGRMTRHRQDVHGHPKRGQKGMKKPSRVTKKIRHVVHLPCDADGKAIWPEGVDSPEATVEGTVAETSGKKKERTCRKSSRRHLTHQRSTRESPAPLPSSPHVVSRPSPLPSLSHVVSRPSPIPASPEHREGTIFMVPYVYTPATPGTDSRFLKSVDPTKLTFPPLVVPDGILRPLPYTIRPAESSYTSPPFSSASAGPYFRSTPESDFRYPTYPSADSSANSSLREDASTAGNRSGLSWQEYTRRRRGEYSASPTPIRYMPYPSRESYARAGPSTSGASYARAGPSISGASRLAGPTVSLPPIRHLPPSPPWNNTAHLKPVIWDDQRGYSDYEEEEEEEEEYEHSSYGYREW</sequence>
<feature type="compositionally biased region" description="Basic residues" evidence="1">
    <location>
        <begin position="224"/>
        <end position="241"/>
    </location>
</feature>
<dbReference type="Proteomes" id="UP000053257">
    <property type="component" value="Unassembled WGS sequence"/>
</dbReference>
<evidence type="ECO:0000313" key="2">
    <source>
        <dbReference type="EMBL" id="KIP05572.1"/>
    </source>
</evidence>
<feature type="region of interest" description="Disordered" evidence="1">
    <location>
        <begin position="483"/>
        <end position="506"/>
    </location>
</feature>
<name>A0A0C3S5F2_PHLG1</name>
<feature type="compositionally biased region" description="Acidic residues" evidence="1">
    <location>
        <begin position="485"/>
        <end position="496"/>
    </location>
</feature>
<feature type="region of interest" description="Disordered" evidence="1">
    <location>
        <begin position="200"/>
        <end position="282"/>
    </location>
</feature>
<evidence type="ECO:0000313" key="3">
    <source>
        <dbReference type="Proteomes" id="UP000053257"/>
    </source>
</evidence>